<dbReference type="RefSeq" id="WP_146375926.1">
    <property type="nucleotide sequence ID" value="NZ_VOHW01000013.1"/>
</dbReference>
<dbReference type="EMBL" id="VOHW01000013">
    <property type="protein sequence ID" value="TWV59559.1"/>
    <property type="molecule type" value="Genomic_DNA"/>
</dbReference>
<gene>
    <name evidence="1" type="ORF">FSA05_17315</name>
</gene>
<evidence type="ECO:0000313" key="2">
    <source>
        <dbReference type="Proteomes" id="UP000315827"/>
    </source>
</evidence>
<name>A0A5C6KAN1_PARDI</name>
<comment type="caution">
    <text evidence="1">The sequence shown here is derived from an EMBL/GenBank/DDBJ whole genome shotgun (WGS) entry which is preliminary data.</text>
</comment>
<dbReference type="Gene3D" id="3.80.10.10">
    <property type="entry name" value="Ribonuclease Inhibitor"/>
    <property type="match status" value="2"/>
</dbReference>
<sequence length="262" mass="28959">MKTRLKIYITLASILCWVNFSCTEDAIVKETSSLRSSSLLSAEVVTIKLEQAGTLAEKIGDKKNTVENLVLSGPFNAVDLICMRSMPYLKVLDMRDVSIQSGGGTYSVSLNWWGQNLSLSDNIVGPCMFFELRKLESVILPKSITDIDSRAFGEVSNLQSIEIPQTVKFIANDAFYNCLKMVEVLLPKNLESIGSGVFSGCVSLEKMTIPNSVKEIGSDIFRDCTNLKSVTIPAGFVPMDSKHMSNVFITIEQPKLIRNIRV</sequence>
<dbReference type="Proteomes" id="UP000315827">
    <property type="component" value="Unassembled WGS sequence"/>
</dbReference>
<dbReference type="Pfam" id="PF13306">
    <property type="entry name" value="LRR_5"/>
    <property type="match status" value="1"/>
</dbReference>
<dbReference type="AlphaFoldDB" id="A0A5C6KAN1"/>
<dbReference type="PANTHER" id="PTHR45661:SF3">
    <property type="entry name" value="IG-LIKE DOMAIN-CONTAINING PROTEIN"/>
    <property type="match status" value="1"/>
</dbReference>
<proteinExistence type="predicted"/>
<dbReference type="InterPro" id="IPR053139">
    <property type="entry name" value="Surface_bspA-like"/>
</dbReference>
<accession>A0A5C6KAN1</accession>
<protein>
    <submittedName>
        <fullName evidence="1">Leucine-rich repeat domain-containing protein</fullName>
    </submittedName>
</protein>
<dbReference type="InterPro" id="IPR026906">
    <property type="entry name" value="LRR_5"/>
</dbReference>
<organism evidence="1 2">
    <name type="scientific">Parabacteroides distasonis</name>
    <dbReference type="NCBI Taxonomy" id="823"/>
    <lineage>
        <taxon>Bacteria</taxon>
        <taxon>Pseudomonadati</taxon>
        <taxon>Bacteroidota</taxon>
        <taxon>Bacteroidia</taxon>
        <taxon>Bacteroidales</taxon>
        <taxon>Tannerellaceae</taxon>
        <taxon>Parabacteroides</taxon>
    </lineage>
</organism>
<reference evidence="1 2" key="1">
    <citation type="submission" date="2019-07" db="EMBL/GenBank/DDBJ databases">
        <title>Genome sequencing of Parabacteroides distasonis iSURF_7.</title>
        <authorList>
            <person name="Degefu H.N."/>
            <person name="Ruoff K.L."/>
            <person name="Price C.E."/>
            <person name="Valls R.A."/>
            <person name="O'Toole G.A."/>
        </authorList>
    </citation>
    <scope>NUCLEOTIDE SEQUENCE [LARGE SCALE GENOMIC DNA]</scope>
    <source>
        <strain evidence="1 2">CFPLTA003_1B</strain>
    </source>
</reference>
<evidence type="ECO:0000313" key="1">
    <source>
        <dbReference type="EMBL" id="TWV59559.1"/>
    </source>
</evidence>
<dbReference type="SUPFAM" id="SSF52058">
    <property type="entry name" value="L domain-like"/>
    <property type="match status" value="1"/>
</dbReference>
<dbReference type="PANTHER" id="PTHR45661">
    <property type="entry name" value="SURFACE ANTIGEN"/>
    <property type="match status" value="1"/>
</dbReference>
<dbReference type="InterPro" id="IPR032675">
    <property type="entry name" value="LRR_dom_sf"/>
</dbReference>